<dbReference type="RefSeq" id="WP_240714453.1">
    <property type="nucleotide sequence ID" value="NZ_JAKVTV010000005.1"/>
</dbReference>
<dbReference type="Pfam" id="PF06074">
    <property type="entry name" value="Portal_Mu"/>
    <property type="match status" value="1"/>
</dbReference>
<evidence type="ECO:0000313" key="3">
    <source>
        <dbReference type="Proteomes" id="UP001139226"/>
    </source>
</evidence>
<sequence length="838" mass="95719">MGSQNSRIGKSHNRLNRPSNIILPKSQSLSVQSIKSWKDAVELASLAENANRAPLMEVYRSITRDLHLKSDIQTRVLKIMGSKFKIVDAAGKENPEIQKLFKSKWFNRFLYHAMMAKFHGTTVIELWDLDPETMALKATNLIPRENCLFEDGIIVKEVGDEQGYLYKEGIYEPYYIQIGSNNDLGLLEDVAPDALAKKFAKAAWTEFCEKYGIPPRWVTTDSYSDTRHRELAEMMASMVNNHWAVLQGNEKIEVMQTNGANAKAVFDDLIKRMNSEMSKGILGQDGTTNSNDKSGTYGSLKVMQDVADDRHDADKTDIAYLINDELLWRMEMISPLYKGITNYSFEWDESKELSPEDLVETVVKLSSAGYDVDIEYITQQTGIPVTGIRQMIAEATPNEKGEKKKPNSKQSLNAMVSNEIISYYQERKPDDSLNIEAVDLGSYTRLIEKIAKDLHQGKMKPEDLNTDLVKNIYKDLNEAAGQGYGKDYYNYDSNAERKLELRQNLYRFSGAKTYQETAKLNFLLQGEDGEPRSFEDFKKEALKLNDEYNRNYLRTEAQTAQRASAQVEKWAKYEDQKELYPNLQYKTVKDEKVREDHENQHDVIKPVDDDYWNRWYPPNGWGPCRCYVVQTTKPATKGTPKGSPAMGFNNNVGKTGKTFDTEHPYFVFPPDKVKKIREGFESLKLSEPNYEQVYKKGKAKLETSIWADPKNIVQHISTGKILAKDLKAKVQLRPQVDTSILKKEKNATFSINEKTANLKQVKTAKDIQSELKSIKTDTAIFNLDNSKMKALEVVTEVGQNIAKKISSVFFTRKEKALELTREQILKKETGQLENLLKD</sequence>
<dbReference type="Proteomes" id="UP001139226">
    <property type="component" value="Unassembled WGS sequence"/>
</dbReference>
<keyword evidence="3" id="KW-1185">Reference proteome</keyword>
<dbReference type="Pfam" id="PF04233">
    <property type="entry name" value="Phage_Mu_F"/>
    <property type="match status" value="1"/>
</dbReference>
<feature type="domain" description="Phage head morphogenesis" evidence="1">
    <location>
        <begin position="535"/>
        <end position="628"/>
    </location>
</feature>
<dbReference type="AlphaFoldDB" id="A0A9X1V5M3"/>
<reference evidence="2" key="1">
    <citation type="submission" date="2022-03" db="EMBL/GenBank/DDBJ databases">
        <title>Gramella crocea sp. nov., isolated from activated sludge of a seafood processing plant.</title>
        <authorList>
            <person name="Zhang X."/>
        </authorList>
    </citation>
    <scope>NUCLEOTIDE SEQUENCE</scope>
    <source>
        <strain evidence="2">YJ019</strain>
    </source>
</reference>
<protein>
    <submittedName>
        <fullName evidence="2">DUF935 family protein</fullName>
    </submittedName>
</protein>
<evidence type="ECO:0000259" key="1">
    <source>
        <dbReference type="Pfam" id="PF04233"/>
    </source>
</evidence>
<dbReference type="InterPro" id="IPR009279">
    <property type="entry name" value="Portal_Mu"/>
</dbReference>
<comment type="caution">
    <text evidence="2">The sequence shown here is derived from an EMBL/GenBank/DDBJ whole genome shotgun (WGS) entry which is preliminary data.</text>
</comment>
<accession>A0A9X1V5M3</accession>
<dbReference type="EMBL" id="JAKVTV010000005">
    <property type="protein sequence ID" value="MCH4824285.1"/>
    <property type="molecule type" value="Genomic_DNA"/>
</dbReference>
<gene>
    <name evidence="2" type="ORF">ML462_14005</name>
</gene>
<dbReference type="InterPro" id="IPR006528">
    <property type="entry name" value="Phage_head_morphogenesis_dom"/>
</dbReference>
<organism evidence="2 3">
    <name type="scientific">Christiangramia lutea</name>
    <dbReference type="NCBI Taxonomy" id="1607951"/>
    <lineage>
        <taxon>Bacteria</taxon>
        <taxon>Pseudomonadati</taxon>
        <taxon>Bacteroidota</taxon>
        <taxon>Flavobacteriia</taxon>
        <taxon>Flavobacteriales</taxon>
        <taxon>Flavobacteriaceae</taxon>
        <taxon>Christiangramia</taxon>
    </lineage>
</organism>
<proteinExistence type="predicted"/>
<name>A0A9X1V5M3_9FLAO</name>
<evidence type="ECO:0000313" key="2">
    <source>
        <dbReference type="EMBL" id="MCH4824285.1"/>
    </source>
</evidence>